<comment type="caution">
    <text evidence="12">The sequence shown here is derived from an EMBL/GenBank/DDBJ whole genome shotgun (WGS) entry which is preliminary data.</text>
</comment>
<dbReference type="AlphaFoldDB" id="A0A840YI71"/>
<evidence type="ECO:0000256" key="5">
    <source>
        <dbReference type="ARBA" id="ARBA00011271"/>
    </source>
</evidence>
<keyword evidence="7 10" id="KW-0028">Amino-acid biosynthesis</keyword>
<dbReference type="InterPro" id="IPR033940">
    <property type="entry name" value="IPMI_Swivel"/>
</dbReference>
<dbReference type="HAMAP" id="MF_01031">
    <property type="entry name" value="LeuD_type1"/>
    <property type="match status" value="1"/>
</dbReference>
<dbReference type="InterPro" id="IPR015928">
    <property type="entry name" value="Aconitase/3IPM_dehydase_swvl"/>
</dbReference>
<dbReference type="GO" id="GO:0003861">
    <property type="term" value="F:3-isopropylmalate dehydratase activity"/>
    <property type="evidence" value="ECO:0007669"/>
    <property type="project" value="UniProtKB-UniRule"/>
</dbReference>
<dbReference type="NCBIfam" id="TIGR00171">
    <property type="entry name" value="leuD"/>
    <property type="match status" value="1"/>
</dbReference>
<proteinExistence type="inferred from homology"/>
<dbReference type="SUPFAM" id="SSF52016">
    <property type="entry name" value="LeuD/IlvD-like"/>
    <property type="match status" value="1"/>
</dbReference>
<evidence type="ECO:0000256" key="3">
    <source>
        <dbReference type="ARBA" id="ARBA00004729"/>
    </source>
</evidence>
<feature type="domain" description="Aconitase A/isopropylmalate dehydratase small subunit swivel" evidence="11">
    <location>
        <begin position="1"/>
        <end position="122"/>
    </location>
</feature>
<dbReference type="PANTHER" id="PTHR43345">
    <property type="entry name" value="3-ISOPROPYLMALATE DEHYDRATASE SMALL SUBUNIT 2-RELATED-RELATED"/>
    <property type="match status" value="1"/>
</dbReference>
<evidence type="ECO:0000256" key="6">
    <source>
        <dbReference type="ARBA" id="ARBA00022430"/>
    </source>
</evidence>
<dbReference type="InterPro" id="IPR000573">
    <property type="entry name" value="AconitaseA/IPMdHydase_ssu_swvl"/>
</dbReference>
<comment type="subunit">
    <text evidence="5 10">Heterodimer of LeuC and LeuD.</text>
</comment>
<dbReference type="FunFam" id="3.20.19.10:FF:000003">
    <property type="entry name" value="3-isopropylmalate dehydratase small subunit"/>
    <property type="match status" value="1"/>
</dbReference>
<protein>
    <recommendedName>
        <fullName evidence="10">3-isopropylmalate dehydratase small subunit</fullName>
        <ecNumber evidence="10">4.2.1.33</ecNumber>
    </recommendedName>
    <alternativeName>
        <fullName evidence="10">Alpha-IPM isomerase</fullName>
        <shortName evidence="10">IPMI</shortName>
    </alternativeName>
    <alternativeName>
        <fullName evidence="10">Isopropylmalate isomerase</fullName>
    </alternativeName>
</protein>
<dbReference type="InterPro" id="IPR004431">
    <property type="entry name" value="3-IsopropMal_deHydase_ssu"/>
</dbReference>
<dbReference type="InterPro" id="IPR050075">
    <property type="entry name" value="LeuD"/>
</dbReference>
<dbReference type="GO" id="GO:0009316">
    <property type="term" value="C:3-isopropylmalate dehydratase complex"/>
    <property type="evidence" value="ECO:0007669"/>
    <property type="project" value="InterPro"/>
</dbReference>
<reference evidence="12 13" key="1">
    <citation type="submission" date="2020-08" db="EMBL/GenBank/DDBJ databases">
        <title>Genomic Encyclopedia of Type Strains, Phase IV (KMG-IV): sequencing the most valuable type-strain genomes for metagenomic binning, comparative biology and taxonomic classification.</title>
        <authorList>
            <person name="Goeker M."/>
        </authorList>
    </citation>
    <scope>NUCLEOTIDE SEQUENCE [LARGE SCALE GENOMIC DNA]</scope>
    <source>
        <strain evidence="12 13">DSM 25622</strain>
    </source>
</reference>
<evidence type="ECO:0000256" key="1">
    <source>
        <dbReference type="ARBA" id="ARBA00000491"/>
    </source>
</evidence>
<evidence type="ECO:0000313" key="12">
    <source>
        <dbReference type="EMBL" id="MBB5696171.1"/>
    </source>
</evidence>
<comment type="function">
    <text evidence="2 10">Catalyzes the isomerization between 2-isopropylmalate and 3-isopropylmalate, via the formation of 2-isopropylmaleate.</text>
</comment>
<keyword evidence="9 10" id="KW-0100">Branched-chain amino acid biosynthesis</keyword>
<sequence length="199" mass="21911">MEAFSRLEAVAAPMARANVDTDQITPARFLHKPRSDNHGDYLFHDIRRGADGRQDPDFVLNRPAYAAARILVADRNFACGSSRETAVWALYDHGFRATIAPSFGDIFFANSLKNGLLPVVLPGEVVTGLLAHLQAEPGARVAVDLEAQVVTLPDGSRHPFEVDPFSRHCLLNGLDELDYTAALAPEIDAFMSRYGRHNR</sequence>
<comment type="similarity">
    <text evidence="4 10">Belongs to the LeuD family. LeuD type 1 subfamily.</text>
</comment>
<name>A0A840YI71_9PROT</name>
<gene>
    <name evidence="10" type="primary">leuD</name>
    <name evidence="12" type="ORF">FHS87_004241</name>
</gene>
<evidence type="ECO:0000256" key="9">
    <source>
        <dbReference type="ARBA" id="ARBA00023304"/>
    </source>
</evidence>
<dbReference type="Pfam" id="PF00694">
    <property type="entry name" value="Aconitase_C"/>
    <property type="match status" value="1"/>
</dbReference>
<dbReference type="GO" id="GO:0009098">
    <property type="term" value="P:L-leucine biosynthetic process"/>
    <property type="evidence" value="ECO:0007669"/>
    <property type="project" value="UniProtKB-UniRule"/>
</dbReference>
<dbReference type="RefSeq" id="WP_184521265.1">
    <property type="nucleotide sequence ID" value="NZ_JACIJD010000032.1"/>
</dbReference>
<evidence type="ECO:0000256" key="2">
    <source>
        <dbReference type="ARBA" id="ARBA00002695"/>
    </source>
</evidence>
<dbReference type="PANTHER" id="PTHR43345:SF5">
    <property type="entry name" value="3-ISOPROPYLMALATE DEHYDRATASE SMALL SUBUNIT"/>
    <property type="match status" value="1"/>
</dbReference>
<organism evidence="12 13">
    <name type="scientific">Muricoccus pecuniae</name>
    <dbReference type="NCBI Taxonomy" id="693023"/>
    <lineage>
        <taxon>Bacteria</taxon>
        <taxon>Pseudomonadati</taxon>
        <taxon>Pseudomonadota</taxon>
        <taxon>Alphaproteobacteria</taxon>
        <taxon>Acetobacterales</taxon>
        <taxon>Roseomonadaceae</taxon>
        <taxon>Muricoccus</taxon>
    </lineage>
</organism>
<dbReference type="Proteomes" id="UP000580654">
    <property type="component" value="Unassembled WGS sequence"/>
</dbReference>
<dbReference type="EC" id="4.2.1.33" evidence="10"/>
<keyword evidence="6 10" id="KW-0432">Leucine biosynthesis</keyword>
<keyword evidence="13" id="KW-1185">Reference proteome</keyword>
<evidence type="ECO:0000259" key="11">
    <source>
        <dbReference type="Pfam" id="PF00694"/>
    </source>
</evidence>
<evidence type="ECO:0000313" key="13">
    <source>
        <dbReference type="Proteomes" id="UP000580654"/>
    </source>
</evidence>
<evidence type="ECO:0000256" key="4">
    <source>
        <dbReference type="ARBA" id="ARBA00009845"/>
    </source>
</evidence>
<evidence type="ECO:0000256" key="7">
    <source>
        <dbReference type="ARBA" id="ARBA00022605"/>
    </source>
</evidence>
<evidence type="ECO:0000256" key="8">
    <source>
        <dbReference type="ARBA" id="ARBA00023239"/>
    </source>
</evidence>
<comment type="catalytic activity">
    <reaction evidence="1 10">
        <text>(2R,3S)-3-isopropylmalate = (2S)-2-isopropylmalate</text>
        <dbReference type="Rhea" id="RHEA:32287"/>
        <dbReference type="ChEBI" id="CHEBI:1178"/>
        <dbReference type="ChEBI" id="CHEBI:35121"/>
        <dbReference type="EC" id="4.2.1.33"/>
    </reaction>
</comment>
<comment type="pathway">
    <text evidence="3 10">Amino-acid biosynthesis; L-leucine biosynthesis; L-leucine from 3-methyl-2-oxobutanoate: step 2/4.</text>
</comment>
<keyword evidence="8 10" id="KW-0456">Lyase</keyword>
<evidence type="ECO:0000256" key="10">
    <source>
        <dbReference type="HAMAP-Rule" id="MF_01031"/>
    </source>
</evidence>
<dbReference type="CDD" id="cd01577">
    <property type="entry name" value="IPMI_Swivel"/>
    <property type="match status" value="1"/>
</dbReference>
<dbReference type="EMBL" id="JACIJD010000032">
    <property type="protein sequence ID" value="MBB5696171.1"/>
    <property type="molecule type" value="Genomic_DNA"/>
</dbReference>
<dbReference type="Gene3D" id="3.20.19.10">
    <property type="entry name" value="Aconitase, domain 4"/>
    <property type="match status" value="1"/>
</dbReference>
<dbReference type="NCBIfam" id="NF002458">
    <property type="entry name" value="PRK01641.1"/>
    <property type="match status" value="1"/>
</dbReference>
<dbReference type="UniPathway" id="UPA00048">
    <property type="reaction ID" value="UER00071"/>
</dbReference>
<accession>A0A840YI71</accession>